<dbReference type="PANTHER" id="PTHR45904:SF2">
    <property type="entry name" value="TRNA (URACIL-5-)-METHYLTRANSFERASE HOMOLOG A"/>
    <property type="match status" value="1"/>
</dbReference>
<evidence type="ECO:0000256" key="2">
    <source>
        <dbReference type="ARBA" id="ARBA00022679"/>
    </source>
</evidence>
<feature type="compositionally biased region" description="Polar residues" evidence="5">
    <location>
        <begin position="17"/>
        <end position="29"/>
    </location>
</feature>
<evidence type="ECO:0000313" key="7">
    <source>
        <dbReference type="Proteomes" id="UP001151582"/>
    </source>
</evidence>
<name>A0A9W8E9Z9_9FUNG</name>
<evidence type="ECO:0000256" key="4">
    <source>
        <dbReference type="PROSITE-ProRule" id="PRU01024"/>
    </source>
</evidence>
<dbReference type="Pfam" id="PF05958">
    <property type="entry name" value="tRNA_U5-meth_tr"/>
    <property type="match status" value="1"/>
</dbReference>
<feature type="active site" description="Nucleophile" evidence="4">
    <location>
        <position position="608"/>
    </location>
</feature>
<dbReference type="GO" id="GO:0032259">
    <property type="term" value="P:methylation"/>
    <property type="evidence" value="ECO:0007669"/>
    <property type="project" value="UniProtKB-KW"/>
</dbReference>
<feature type="compositionally biased region" description="Basic and acidic residues" evidence="5">
    <location>
        <begin position="1"/>
        <end position="12"/>
    </location>
</feature>
<dbReference type="InterPro" id="IPR029063">
    <property type="entry name" value="SAM-dependent_MTases_sf"/>
</dbReference>
<dbReference type="Gene3D" id="3.40.50.150">
    <property type="entry name" value="Vaccinia Virus protein VP39"/>
    <property type="match status" value="1"/>
</dbReference>
<evidence type="ECO:0008006" key="8">
    <source>
        <dbReference type="Google" id="ProtNLM"/>
    </source>
</evidence>
<dbReference type="PANTHER" id="PTHR45904">
    <property type="entry name" value="TRNA (URACIL-5-)-METHYLTRANSFERASE"/>
    <property type="match status" value="1"/>
</dbReference>
<feature type="binding site" evidence="4">
    <location>
        <position position="513"/>
    </location>
    <ligand>
        <name>S-adenosyl-L-methionine</name>
        <dbReference type="ChEBI" id="CHEBI:59789"/>
    </ligand>
</feature>
<protein>
    <recommendedName>
        <fullName evidence="8">RRM domain-containing protein</fullName>
    </recommendedName>
</protein>
<dbReference type="InterPro" id="IPR010280">
    <property type="entry name" value="U5_MeTrfase_fam"/>
</dbReference>
<accession>A0A9W8E9Z9</accession>
<dbReference type="EMBL" id="JANBQB010000165">
    <property type="protein sequence ID" value="KAJ1980504.1"/>
    <property type="molecule type" value="Genomic_DNA"/>
</dbReference>
<evidence type="ECO:0000256" key="3">
    <source>
        <dbReference type="ARBA" id="ARBA00022691"/>
    </source>
</evidence>
<comment type="caution">
    <text evidence="4">Lacks conserved residue(s) required for the propagation of feature annotation.</text>
</comment>
<proteinExistence type="inferred from homology"/>
<dbReference type="GO" id="GO:0006396">
    <property type="term" value="P:RNA processing"/>
    <property type="evidence" value="ECO:0007669"/>
    <property type="project" value="InterPro"/>
</dbReference>
<dbReference type="GO" id="GO:0008173">
    <property type="term" value="F:RNA methyltransferase activity"/>
    <property type="evidence" value="ECO:0007669"/>
    <property type="project" value="InterPro"/>
</dbReference>
<feature type="binding site" evidence="4">
    <location>
        <position position="580"/>
    </location>
    <ligand>
        <name>S-adenosyl-L-methionine</name>
        <dbReference type="ChEBI" id="CHEBI:59789"/>
    </ligand>
</feature>
<dbReference type="PROSITE" id="PS51687">
    <property type="entry name" value="SAM_MT_RNA_M5U"/>
    <property type="match status" value="1"/>
</dbReference>
<dbReference type="InterPro" id="IPR045850">
    <property type="entry name" value="TRM2_met"/>
</dbReference>
<dbReference type="AlphaFoldDB" id="A0A9W8E9Z9"/>
<dbReference type="Proteomes" id="UP001151582">
    <property type="component" value="Unassembled WGS sequence"/>
</dbReference>
<evidence type="ECO:0000256" key="1">
    <source>
        <dbReference type="ARBA" id="ARBA00022603"/>
    </source>
</evidence>
<keyword evidence="3 4" id="KW-0949">S-adenosyl-L-methionine</keyword>
<comment type="similarity">
    <text evidence="4">Belongs to the class I-like SAM-binding methyltransferase superfamily. RNA M5U methyltransferase family.</text>
</comment>
<sequence length="665" mass="72668">MTDPVAKRKLQDESVEQPATKQPRSSSPTPAFETATKVLFNQLPKKMTAEALTELFTTHGIPVVAVKKSSTSATATITCADPNAAAEAKQFALSGNLGSGKVLAKILRSHTKPHGKQATQKLLTDADGNPLPLREVIKHTVTPLWNQAYDSQLRTKKFENLRLLNSFTKEMLKLKPQSAAQTKELAFWRHLSATNAKQHDEATAGDKAQLCKALEAAGLPTEGLRGTKLSEVDKQRYQDIRAQFTIPRFFDLPCPVLDTVASPAVDHYRSKCEFAFGLDSDDNVVLGFQAGKFGTVYDQVAPADDCPNVDATTLDLVRRIRDHVATVVDRFPLYDREAKTGVWRLVMTRTQTTKQSMVVVQYNPTDLTEADITDLHQGLQSCLAPSQVTSLYVQACDQIHNGFNAKFGFTLLAGTPTIHETLMGRDFEISPASFFQVNTRGAERLYALVRYLATTGYEATPEAKQKALSTLQPNELAVTSPQASQTALLDLCCGTGTIGILMASAFAKVIGVEMVEEAVKDAQRNAEANHITNAEFIAGKVEKVLAPELRKLNRPTDQTSDEGESSPSAQPLTSAVAVLDPPRAGVPKSVIASVRNCDKIDRIVFVACDFKLSMQNVIDLCRPTSNTYSGVPFRPVVAIPVDLFPHTKSCELVIELVRNPQSEEE</sequence>
<organism evidence="6 7">
    <name type="scientific">Dimargaris verticillata</name>
    <dbReference type="NCBI Taxonomy" id="2761393"/>
    <lineage>
        <taxon>Eukaryota</taxon>
        <taxon>Fungi</taxon>
        <taxon>Fungi incertae sedis</taxon>
        <taxon>Zoopagomycota</taxon>
        <taxon>Kickxellomycotina</taxon>
        <taxon>Dimargaritomycetes</taxon>
        <taxon>Dimargaritales</taxon>
        <taxon>Dimargaritaceae</taxon>
        <taxon>Dimargaris</taxon>
    </lineage>
</organism>
<dbReference type="SUPFAM" id="SSF53335">
    <property type="entry name" value="S-adenosyl-L-methionine-dependent methyltransferases"/>
    <property type="match status" value="1"/>
</dbReference>
<dbReference type="GO" id="GO:0003723">
    <property type="term" value="F:RNA binding"/>
    <property type="evidence" value="ECO:0007669"/>
    <property type="project" value="TreeGrafter"/>
</dbReference>
<reference evidence="6" key="1">
    <citation type="submission" date="2022-07" db="EMBL/GenBank/DDBJ databases">
        <title>Phylogenomic reconstructions and comparative analyses of Kickxellomycotina fungi.</title>
        <authorList>
            <person name="Reynolds N.K."/>
            <person name="Stajich J.E."/>
            <person name="Barry K."/>
            <person name="Grigoriev I.V."/>
            <person name="Crous P."/>
            <person name="Smith M.E."/>
        </authorList>
    </citation>
    <scope>NUCLEOTIDE SEQUENCE</scope>
    <source>
        <strain evidence="6">RSA 567</strain>
    </source>
</reference>
<evidence type="ECO:0000313" key="6">
    <source>
        <dbReference type="EMBL" id="KAJ1980504.1"/>
    </source>
</evidence>
<keyword evidence="1 4" id="KW-0489">Methyltransferase</keyword>
<feature type="region of interest" description="Disordered" evidence="5">
    <location>
        <begin position="1"/>
        <end position="31"/>
    </location>
</feature>
<dbReference type="CDD" id="cd02440">
    <property type="entry name" value="AdoMet_MTases"/>
    <property type="match status" value="1"/>
</dbReference>
<keyword evidence="7" id="KW-1185">Reference proteome</keyword>
<comment type="caution">
    <text evidence="6">The sequence shown here is derived from an EMBL/GenBank/DDBJ whole genome shotgun (WGS) entry which is preliminary data.</text>
</comment>
<keyword evidence="2 4" id="KW-0808">Transferase</keyword>
<evidence type="ECO:0000256" key="5">
    <source>
        <dbReference type="SAM" id="MobiDB-lite"/>
    </source>
</evidence>
<gene>
    <name evidence="6" type="ORF">H4R34_002431</name>
</gene>
<dbReference type="Gene3D" id="2.40.50.1070">
    <property type="match status" value="1"/>
</dbReference>
<dbReference type="OrthoDB" id="10250660at2759"/>
<feature type="binding site" evidence="4">
    <location>
        <position position="436"/>
    </location>
    <ligand>
        <name>S-adenosyl-L-methionine</name>
        <dbReference type="ChEBI" id="CHEBI:59789"/>
    </ligand>
</feature>